<dbReference type="Proteomes" id="UP000605427">
    <property type="component" value="Unassembled WGS sequence"/>
</dbReference>
<evidence type="ECO:0000259" key="1">
    <source>
        <dbReference type="Pfam" id="PF04326"/>
    </source>
</evidence>
<evidence type="ECO:0000313" key="2">
    <source>
        <dbReference type="EMBL" id="GGH83426.1"/>
    </source>
</evidence>
<dbReference type="Pfam" id="PF04326">
    <property type="entry name" value="SLFN_AlbA_2"/>
    <property type="match status" value="1"/>
</dbReference>
<comment type="caution">
    <text evidence="2">The sequence shown here is derived from an EMBL/GenBank/DDBJ whole genome shotgun (WGS) entry which is preliminary data.</text>
</comment>
<keyword evidence="3" id="KW-1185">Reference proteome</keyword>
<dbReference type="RefSeq" id="WP_172246059.1">
    <property type="nucleotide sequence ID" value="NZ_BMDD01000004.1"/>
</dbReference>
<gene>
    <name evidence="2" type="ORF">GCM10007362_36250</name>
</gene>
<sequence>MDENSLLIEFQNLLKLSSETEWVEFKEAKTNYDFHKLGTYFSALGNEANLRGKASAWLVFGVEDKKLEIVGSNFRNKPGALDSLKREVAEFTNGMTFQEIHELYIDKKRIVLFQIPPAPKGIPISWKGHYYGRNHESLTALSTDKYEKIRAQSTLSDWSAEIIPDASLNDLDPTAISKARIEFSNKYPRLKIEMDTWDGFTFLNKAKITIKSQITRAAILLLGKSESEYLLSPAVGKISWILRDKDGIEQDYEHFGPPLILNTENAFSKVRNLKYRYIADNSLFPIEINQYDPYVIREALHNCIAHQDYQLAGRINLVETPDQLIFTNLGSFLPQSIKAAIHHDAPQEFYRNRFLAEAMVNLNMIDTIGSGIKKMFITQKNRFFPMPDYNLNSPDKVEVRIAGKILDENYTRLLINHTDLDLDTVMLLDKVQKREKLSNGEAKQLRAKKLVEGRQPNLHLSAQIAEITGDKTTYIKNRAFDKEYYKTIILSFIQQYGSANRKEIDDLLMDKLSDMLNEEQRRKKINNILYEMSKKDQSIINKGSAKNSKWCLT</sequence>
<feature type="domain" description="Schlafen AlbA-2" evidence="1">
    <location>
        <begin position="19"/>
        <end position="138"/>
    </location>
</feature>
<accession>A0ABQ1ZZR5</accession>
<dbReference type="InterPro" id="IPR038461">
    <property type="entry name" value="Schlafen_AlbA_2_dom_sf"/>
</dbReference>
<reference evidence="3" key="1">
    <citation type="journal article" date="2019" name="Int. J. Syst. Evol. Microbiol.">
        <title>The Global Catalogue of Microorganisms (GCM) 10K type strain sequencing project: providing services to taxonomists for standard genome sequencing and annotation.</title>
        <authorList>
            <consortium name="The Broad Institute Genomics Platform"/>
            <consortium name="The Broad Institute Genome Sequencing Center for Infectious Disease"/>
            <person name="Wu L."/>
            <person name="Ma J."/>
        </authorList>
    </citation>
    <scope>NUCLEOTIDE SEQUENCE [LARGE SCALE GENOMIC DNA]</scope>
    <source>
        <strain evidence="3">CCM 8702</strain>
    </source>
</reference>
<dbReference type="InterPro" id="IPR038475">
    <property type="entry name" value="RecG_C_sf"/>
</dbReference>
<dbReference type="InterPro" id="IPR007421">
    <property type="entry name" value="Schlafen_AlbA_2_dom"/>
</dbReference>
<dbReference type="Gene3D" id="3.30.950.30">
    <property type="entry name" value="Schlafen, AAA domain"/>
    <property type="match status" value="1"/>
</dbReference>
<name>A0ABQ1ZZR5_9BACL</name>
<dbReference type="PANTHER" id="PTHR30595">
    <property type="entry name" value="GLPR-RELATED TRANSCRIPTIONAL REPRESSOR"/>
    <property type="match status" value="1"/>
</dbReference>
<proteinExistence type="predicted"/>
<dbReference type="EMBL" id="BMDD01000004">
    <property type="protein sequence ID" value="GGH83426.1"/>
    <property type="molecule type" value="Genomic_DNA"/>
</dbReference>
<dbReference type="PANTHER" id="PTHR30595:SF6">
    <property type="entry name" value="SCHLAFEN ALBA-2 DOMAIN-CONTAINING PROTEIN"/>
    <property type="match status" value="1"/>
</dbReference>
<dbReference type="Gene3D" id="3.30.565.60">
    <property type="match status" value="1"/>
</dbReference>
<organism evidence="2 3">
    <name type="scientific">Saccharibacillus endophyticus</name>
    <dbReference type="NCBI Taxonomy" id="2060666"/>
    <lineage>
        <taxon>Bacteria</taxon>
        <taxon>Bacillati</taxon>
        <taxon>Bacillota</taxon>
        <taxon>Bacilli</taxon>
        <taxon>Bacillales</taxon>
        <taxon>Paenibacillaceae</taxon>
        <taxon>Saccharibacillus</taxon>
    </lineage>
</organism>
<protein>
    <recommendedName>
        <fullName evidence="1">Schlafen AlbA-2 domain-containing protein</fullName>
    </recommendedName>
</protein>
<evidence type="ECO:0000313" key="3">
    <source>
        <dbReference type="Proteomes" id="UP000605427"/>
    </source>
</evidence>